<name>A0A2P7QR06_9SPHN</name>
<dbReference type="OrthoDB" id="278699at2"/>
<keyword evidence="2" id="KW-0223">Dioxygenase</keyword>
<dbReference type="SUPFAM" id="SSF51197">
    <property type="entry name" value="Clavaminate synthase-like"/>
    <property type="match status" value="1"/>
</dbReference>
<dbReference type="Proteomes" id="UP000241167">
    <property type="component" value="Unassembled WGS sequence"/>
</dbReference>
<evidence type="ECO:0000313" key="3">
    <source>
        <dbReference type="Proteomes" id="UP000241167"/>
    </source>
</evidence>
<feature type="domain" description="Fe2OG dioxygenase" evidence="1">
    <location>
        <begin position="98"/>
        <end position="189"/>
    </location>
</feature>
<reference evidence="2 3" key="1">
    <citation type="submission" date="2018-03" db="EMBL/GenBank/DDBJ databases">
        <title>The draft genome of Sphingosinicella sp. GL-C-18.</title>
        <authorList>
            <person name="Liu L."/>
            <person name="Li L."/>
            <person name="Liang L."/>
            <person name="Zhang X."/>
            <person name="Wang T."/>
        </authorList>
    </citation>
    <scope>NUCLEOTIDE SEQUENCE [LARGE SCALE GENOMIC DNA]</scope>
    <source>
        <strain evidence="2 3">GL-C-18</strain>
    </source>
</reference>
<dbReference type="InterPro" id="IPR005123">
    <property type="entry name" value="Oxoglu/Fe-dep_dioxygenase_dom"/>
</dbReference>
<proteinExistence type="predicted"/>
<dbReference type="GO" id="GO:0070988">
    <property type="term" value="P:demethylation"/>
    <property type="evidence" value="ECO:0007669"/>
    <property type="project" value="InterPro"/>
</dbReference>
<evidence type="ECO:0000313" key="2">
    <source>
        <dbReference type="EMBL" id="PSJ40380.1"/>
    </source>
</evidence>
<organism evidence="2 3">
    <name type="scientific">Allosphingosinicella deserti</name>
    <dbReference type="NCBI Taxonomy" id="2116704"/>
    <lineage>
        <taxon>Bacteria</taxon>
        <taxon>Pseudomonadati</taxon>
        <taxon>Pseudomonadota</taxon>
        <taxon>Alphaproteobacteria</taxon>
        <taxon>Sphingomonadales</taxon>
        <taxon>Sphingomonadaceae</taxon>
        <taxon>Allosphingosinicella</taxon>
    </lineage>
</organism>
<keyword evidence="2" id="KW-0560">Oxidoreductase</keyword>
<gene>
    <name evidence="2" type="ORF">C7I55_08535</name>
</gene>
<dbReference type="InterPro" id="IPR037151">
    <property type="entry name" value="AlkB-like_sf"/>
</dbReference>
<evidence type="ECO:0000259" key="1">
    <source>
        <dbReference type="PROSITE" id="PS51471"/>
    </source>
</evidence>
<comment type="caution">
    <text evidence="2">The sequence shown here is derived from an EMBL/GenBank/DDBJ whole genome shotgun (WGS) entry which is preliminary data.</text>
</comment>
<dbReference type="Gene3D" id="2.60.120.590">
    <property type="entry name" value="Alpha-ketoglutarate-dependent dioxygenase AlkB-like"/>
    <property type="match status" value="1"/>
</dbReference>
<dbReference type="PROSITE" id="PS51471">
    <property type="entry name" value="FE2OG_OXY"/>
    <property type="match status" value="1"/>
</dbReference>
<dbReference type="InterPro" id="IPR027450">
    <property type="entry name" value="AlkB-like"/>
</dbReference>
<accession>A0A2P7QR06</accession>
<dbReference type="GO" id="GO:0032451">
    <property type="term" value="F:demethylase activity"/>
    <property type="evidence" value="ECO:0007669"/>
    <property type="project" value="TreeGrafter"/>
</dbReference>
<dbReference type="InterPro" id="IPR032857">
    <property type="entry name" value="ALKBH4"/>
</dbReference>
<keyword evidence="3" id="KW-1185">Reference proteome</keyword>
<dbReference type="RefSeq" id="WP_106512532.1">
    <property type="nucleotide sequence ID" value="NZ_PXYI01000003.1"/>
</dbReference>
<dbReference type="EMBL" id="PXYI01000003">
    <property type="protein sequence ID" value="PSJ40380.1"/>
    <property type="molecule type" value="Genomic_DNA"/>
</dbReference>
<dbReference type="AlphaFoldDB" id="A0A2P7QR06"/>
<sequence>MAQLNLFGGPTPPALPAGLVYGEALITPAEEQDLVARLADLPFQAFEFQNYLGNRRTVSFGWHYAFDGSGLHEAEPMPDWLFPVRDRAAVFAGIEGAALVHALIIEYAPGAGIGWHRDKPVFGDVLGVSLLARARLRFRRRQGDRWERANVIAAPRSVYLLRGPARDEWEHSIPVMEELRYSITFRTLRRKADQG</sequence>
<dbReference type="PANTHER" id="PTHR12463">
    <property type="entry name" value="OXYGENASE-RELATED"/>
    <property type="match status" value="1"/>
</dbReference>
<protein>
    <submittedName>
        <fullName evidence="2">Alpha-ketoglutarate-dependent dioxygenase AlkB</fullName>
    </submittedName>
</protein>
<dbReference type="Pfam" id="PF13532">
    <property type="entry name" value="2OG-FeII_Oxy_2"/>
    <property type="match status" value="1"/>
</dbReference>
<dbReference type="PANTHER" id="PTHR12463:SF1">
    <property type="entry name" value="2-OXOGLUTARATE AND FE-DEPENDENT OXYGENASE FAMILY PROTEIN"/>
    <property type="match status" value="1"/>
</dbReference>
<dbReference type="GO" id="GO:0051213">
    <property type="term" value="F:dioxygenase activity"/>
    <property type="evidence" value="ECO:0007669"/>
    <property type="project" value="UniProtKB-KW"/>
</dbReference>